<reference evidence="2 3" key="1">
    <citation type="submission" date="2024-04" db="EMBL/GenBank/DDBJ databases">
        <authorList>
            <person name="Fracassetti M."/>
        </authorList>
    </citation>
    <scope>NUCLEOTIDE SEQUENCE [LARGE SCALE GENOMIC DNA]</scope>
</reference>
<accession>A0AAV2DDG0</accession>
<gene>
    <name evidence="2" type="ORF">LTRI10_LOCUS13959</name>
</gene>
<proteinExistence type="predicted"/>
<protein>
    <submittedName>
        <fullName evidence="2">Uncharacterized protein</fullName>
    </submittedName>
</protein>
<name>A0AAV2DDG0_9ROSI</name>
<evidence type="ECO:0000313" key="3">
    <source>
        <dbReference type="Proteomes" id="UP001497516"/>
    </source>
</evidence>
<dbReference type="Proteomes" id="UP001497516">
    <property type="component" value="Chromosome 2"/>
</dbReference>
<keyword evidence="3" id="KW-1185">Reference proteome</keyword>
<evidence type="ECO:0000256" key="1">
    <source>
        <dbReference type="SAM" id="MobiDB-lite"/>
    </source>
</evidence>
<organism evidence="2 3">
    <name type="scientific">Linum trigynum</name>
    <dbReference type="NCBI Taxonomy" id="586398"/>
    <lineage>
        <taxon>Eukaryota</taxon>
        <taxon>Viridiplantae</taxon>
        <taxon>Streptophyta</taxon>
        <taxon>Embryophyta</taxon>
        <taxon>Tracheophyta</taxon>
        <taxon>Spermatophyta</taxon>
        <taxon>Magnoliopsida</taxon>
        <taxon>eudicotyledons</taxon>
        <taxon>Gunneridae</taxon>
        <taxon>Pentapetalae</taxon>
        <taxon>rosids</taxon>
        <taxon>fabids</taxon>
        <taxon>Malpighiales</taxon>
        <taxon>Linaceae</taxon>
        <taxon>Linum</taxon>
    </lineage>
</organism>
<evidence type="ECO:0000313" key="2">
    <source>
        <dbReference type="EMBL" id="CAL1371924.1"/>
    </source>
</evidence>
<sequence length="86" mass="9897">MKGKIRHNSFKNSLHPIITSHYPIDIVNDYFGIALKANFCEPVPKTPANSLPEYKQFNHHRVINARQLNPNSHQNLPGWGHKHHPS</sequence>
<dbReference type="AlphaFoldDB" id="A0AAV2DDG0"/>
<feature type="compositionally biased region" description="Polar residues" evidence="1">
    <location>
        <begin position="66"/>
        <end position="75"/>
    </location>
</feature>
<dbReference type="EMBL" id="OZ034815">
    <property type="protein sequence ID" value="CAL1371924.1"/>
    <property type="molecule type" value="Genomic_DNA"/>
</dbReference>
<feature type="region of interest" description="Disordered" evidence="1">
    <location>
        <begin position="65"/>
        <end position="86"/>
    </location>
</feature>